<dbReference type="STRING" id="419597.SAMN04487957_1095"/>
<keyword evidence="2" id="KW-1185">Reference proteome</keyword>
<proteinExistence type="predicted"/>
<organism evidence="1 2">
    <name type="scientific">Halomonas shengliensis</name>
    <dbReference type="NCBI Taxonomy" id="419597"/>
    <lineage>
        <taxon>Bacteria</taxon>
        <taxon>Pseudomonadati</taxon>
        <taxon>Pseudomonadota</taxon>
        <taxon>Gammaproteobacteria</taxon>
        <taxon>Oceanospirillales</taxon>
        <taxon>Halomonadaceae</taxon>
        <taxon>Halomonas</taxon>
    </lineage>
</organism>
<protein>
    <submittedName>
        <fullName evidence="1">Uncharacterized protein</fullName>
    </submittedName>
</protein>
<accession>A0A1H0L420</accession>
<dbReference type="EMBL" id="FNIV01000009">
    <property type="protein sequence ID" value="SDO62802.1"/>
    <property type="molecule type" value="Genomic_DNA"/>
</dbReference>
<name>A0A1H0L420_9GAMM</name>
<dbReference type="Proteomes" id="UP000199075">
    <property type="component" value="Unassembled WGS sequence"/>
</dbReference>
<dbReference type="AlphaFoldDB" id="A0A1H0L420"/>
<evidence type="ECO:0000313" key="2">
    <source>
        <dbReference type="Proteomes" id="UP000199075"/>
    </source>
</evidence>
<evidence type="ECO:0000313" key="1">
    <source>
        <dbReference type="EMBL" id="SDO62802.1"/>
    </source>
</evidence>
<gene>
    <name evidence="1" type="ORF">SAMN04487957_1095</name>
</gene>
<reference evidence="2" key="1">
    <citation type="submission" date="2016-10" db="EMBL/GenBank/DDBJ databases">
        <authorList>
            <person name="Varghese N."/>
            <person name="Submissions S."/>
        </authorList>
    </citation>
    <scope>NUCLEOTIDE SEQUENCE [LARGE SCALE GENOMIC DNA]</scope>
    <source>
        <strain evidence="2">CGMCC 1.6444</strain>
    </source>
</reference>
<sequence length="134" mass="14818">MALEALAHKRGQAGRWYRHQVVPVLEEVHQAGGSIWRGGVRVTRPGDAESAAPPRCYQLYLHGKRGVLYTQVLNAPPRAASYLALFERLLEQANGKPVVLVFHGADFRAAPEIGRWLNQNPKMRLVAVPVGAFT</sequence>